<gene>
    <name evidence="4" type="ORF">PC110_g20816</name>
    <name evidence="1" type="ORF">PC115_g19331</name>
    <name evidence="2" type="ORF">PC117_g21506</name>
    <name evidence="3" type="ORF">PC129_g22133</name>
</gene>
<reference evidence="1" key="2">
    <citation type="submission" date="2018-10" db="EMBL/GenBank/DDBJ databases">
        <title>Effector identification in a new, highly contiguous assembly of the strawberry crown rot pathogen Phytophthora cactorum.</title>
        <authorList>
            <person name="Armitage A.D."/>
            <person name="Nellist C.F."/>
            <person name="Bates H."/>
            <person name="Vickerstaff R.J."/>
            <person name="Harrison R.J."/>
        </authorList>
    </citation>
    <scope>NUCLEOTIDE SEQUENCE</scope>
    <source>
        <strain evidence="1">4032</strain>
        <strain evidence="2">4040</strain>
        <strain evidence="3">P421</strain>
    </source>
</reference>
<evidence type="ECO:0000313" key="1">
    <source>
        <dbReference type="EMBL" id="KAG2891068.1"/>
    </source>
</evidence>
<dbReference type="VEuPathDB" id="FungiDB:PC110_g20816"/>
<dbReference type="OrthoDB" id="137359at2759"/>
<dbReference type="EMBL" id="MJFZ01001221">
    <property type="protein sequence ID" value="RAW22745.1"/>
    <property type="molecule type" value="Genomic_DNA"/>
</dbReference>
<proteinExistence type="predicted"/>
<evidence type="ECO:0000313" key="2">
    <source>
        <dbReference type="EMBL" id="KAG2902288.1"/>
    </source>
</evidence>
<dbReference type="Proteomes" id="UP000774804">
    <property type="component" value="Unassembled WGS sequence"/>
</dbReference>
<evidence type="ECO:0000313" key="3">
    <source>
        <dbReference type="EMBL" id="KAG3205356.1"/>
    </source>
</evidence>
<dbReference type="Proteomes" id="UP000251314">
    <property type="component" value="Unassembled WGS sequence"/>
</dbReference>
<dbReference type="AlphaFoldDB" id="A0A329RDI1"/>
<evidence type="ECO:0000313" key="5">
    <source>
        <dbReference type="Proteomes" id="UP000251314"/>
    </source>
</evidence>
<dbReference type="EMBL" id="RCMV01001956">
    <property type="protein sequence ID" value="KAG3205356.1"/>
    <property type="molecule type" value="Genomic_DNA"/>
</dbReference>
<evidence type="ECO:0000313" key="4">
    <source>
        <dbReference type="EMBL" id="RAW22745.1"/>
    </source>
</evidence>
<accession>A0A329RDI1</accession>
<dbReference type="EMBL" id="RCMI01001084">
    <property type="protein sequence ID" value="KAG2891068.1"/>
    <property type="molecule type" value="Genomic_DNA"/>
</dbReference>
<dbReference type="EMBL" id="RCMK01001089">
    <property type="protein sequence ID" value="KAG2902288.1"/>
    <property type="molecule type" value="Genomic_DNA"/>
</dbReference>
<protein>
    <submittedName>
        <fullName evidence="4">Uncharacterized protein</fullName>
    </submittedName>
</protein>
<keyword evidence="5" id="KW-1185">Reference proteome</keyword>
<dbReference type="Proteomes" id="UP000760860">
    <property type="component" value="Unassembled WGS sequence"/>
</dbReference>
<organism evidence="4 5">
    <name type="scientific">Phytophthora cactorum</name>
    <dbReference type="NCBI Taxonomy" id="29920"/>
    <lineage>
        <taxon>Eukaryota</taxon>
        <taxon>Sar</taxon>
        <taxon>Stramenopiles</taxon>
        <taxon>Oomycota</taxon>
        <taxon>Peronosporomycetes</taxon>
        <taxon>Peronosporales</taxon>
        <taxon>Peronosporaceae</taxon>
        <taxon>Phytophthora</taxon>
    </lineage>
</organism>
<comment type="caution">
    <text evidence="4">The sequence shown here is derived from an EMBL/GenBank/DDBJ whole genome shotgun (WGS) entry which is preliminary data.</text>
</comment>
<dbReference type="Proteomes" id="UP000736787">
    <property type="component" value="Unassembled WGS sequence"/>
</dbReference>
<name>A0A329RDI1_9STRA</name>
<reference evidence="4 5" key="1">
    <citation type="submission" date="2018-01" db="EMBL/GenBank/DDBJ databases">
        <title>Draft genome of the strawberry crown rot pathogen Phytophthora cactorum.</title>
        <authorList>
            <person name="Armitage A.D."/>
            <person name="Lysoe E."/>
            <person name="Nellist C.F."/>
            <person name="Harrison R.J."/>
            <person name="Brurberg M.B."/>
        </authorList>
    </citation>
    <scope>NUCLEOTIDE SEQUENCE [LARGE SCALE GENOMIC DNA]</scope>
    <source>
        <strain evidence="4 5">10300</strain>
    </source>
</reference>
<sequence>MARRGRRSGVNQLLEGSNTVVEPRDLRSKFHLDVRRGLSDLRDLCLLVALILQQLGTLRALELFQGGYTIVQSARVTDNLGLTVRRVSFHPRRRHCATRAA</sequence>